<dbReference type="STRING" id="2903.R1DG67"/>
<dbReference type="SUPFAM" id="SSF50978">
    <property type="entry name" value="WD40 repeat-like"/>
    <property type="match status" value="1"/>
</dbReference>
<dbReference type="GO" id="GO:0005634">
    <property type="term" value="C:nucleus"/>
    <property type="evidence" value="ECO:0007669"/>
    <property type="project" value="TreeGrafter"/>
</dbReference>
<dbReference type="InterPro" id="IPR001680">
    <property type="entry name" value="WD40_rpt"/>
</dbReference>
<keyword evidence="7" id="KW-1185">Reference proteome</keyword>
<feature type="compositionally biased region" description="Basic residues" evidence="5">
    <location>
        <begin position="610"/>
        <end position="621"/>
    </location>
</feature>
<evidence type="ECO:0000256" key="4">
    <source>
        <dbReference type="PROSITE-ProRule" id="PRU00221"/>
    </source>
</evidence>
<evidence type="ECO:0000256" key="5">
    <source>
        <dbReference type="SAM" id="MobiDB-lite"/>
    </source>
</evidence>
<keyword evidence="1" id="KW-0597">Phosphoprotein</keyword>
<evidence type="ECO:0000256" key="3">
    <source>
        <dbReference type="ARBA" id="ARBA00022737"/>
    </source>
</evidence>
<dbReference type="PANTHER" id="PTHR14091:SF0">
    <property type="entry name" value="PERIODIC TRYPTOPHAN PROTEIN 1 HOMOLOG"/>
    <property type="match status" value="1"/>
</dbReference>
<dbReference type="HOGENOM" id="CLU_023867_0_1_1"/>
<feature type="compositionally biased region" description="Acidic residues" evidence="5">
    <location>
        <begin position="542"/>
        <end position="567"/>
    </location>
</feature>
<feature type="compositionally biased region" description="Basic and acidic residues" evidence="5">
    <location>
        <begin position="82"/>
        <end position="91"/>
    </location>
</feature>
<dbReference type="GeneID" id="17259616"/>
<dbReference type="Gene3D" id="2.130.10.10">
    <property type="entry name" value="YVTN repeat-like/Quinoprotein amine dehydrogenase"/>
    <property type="match status" value="1"/>
</dbReference>
<reference evidence="6" key="2">
    <citation type="submission" date="2024-10" db="UniProtKB">
        <authorList>
            <consortium name="EnsemblProtists"/>
        </authorList>
    </citation>
    <scope>IDENTIFICATION</scope>
</reference>
<feature type="region of interest" description="Disordered" evidence="5">
    <location>
        <begin position="536"/>
        <end position="621"/>
    </location>
</feature>
<dbReference type="GO" id="GO:0006364">
    <property type="term" value="P:rRNA processing"/>
    <property type="evidence" value="ECO:0007669"/>
    <property type="project" value="InterPro"/>
</dbReference>
<dbReference type="RefSeq" id="XP_005765909.1">
    <property type="nucleotide sequence ID" value="XM_005765852.1"/>
</dbReference>
<feature type="compositionally biased region" description="Acidic residues" evidence="5">
    <location>
        <begin position="92"/>
        <end position="101"/>
    </location>
</feature>
<dbReference type="InterPro" id="IPR036322">
    <property type="entry name" value="WD40_repeat_dom_sf"/>
</dbReference>
<evidence type="ECO:0008006" key="8">
    <source>
        <dbReference type="Google" id="ProtNLM"/>
    </source>
</evidence>
<keyword evidence="3" id="KW-0677">Repeat</keyword>
<feature type="repeat" description="WD" evidence="4">
    <location>
        <begin position="424"/>
        <end position="466"/>
    </location>
</feature>
<dbReference type="AlphaFoldDB" id="A0A0D3IQE5"/>
<protein>
    <recommendedName>
        <fullName evidence="8">Anaphase-promoting complex subunit 4 WD40 domain-containing protein</fullName>
    </recommendedName>
</protein>
<feature type="region of interest" description="Disordered" evidence="5">
    <location>
        <begin position="213"/>
        <end position="258"/>
    </location>
</feature>
<dbReference type="InterPro" id="IPR015943">
    <property type="entry name" value="WD40/YVTN_repeat-like_dom_sf"/>
</dbReference>
<dbReference type="PRINTS" id="PR00320">
    <property type="entry name" value="GPROTEINBRPT"/>
</dbReference>
<organism evidence="6 7">
    <name type="scientific">Emiliania huxleyi (strain CCMP1516)</name>
    <dbReference type="NCBI Taxonomy" id="280463"/>
    <lineage>
        <taxon>Eukaryota</taxon>
        <taxon>Haptista</taxon>
        <taxon>Haptophyta</taxon>
        <taxon>Prymnesiophyceae</taxon>
        <taxon>Isochrysidales</taxon>
        <taxon>Noelaerhabdaceae</taxon>
        <taxon>Emiliania</taxon>
    </lineage>
</organism>
<reference evidence="7" key="1">
    <citation type="journal article" date="2013" name="Nature">
        <title>Pan genome of the phytoplankton Emiliania underpins its global distribution.</title>
        <authorList>
            <person name="Read B.A."/>
            <person name="Kegel J."/>
            <person name="Klute M.J."/>
            <person name="Kuo A."/>
            <person name="Lefebvre S.C."/>
            <person name="Maumus F."/>
            <person name="Mayer C."/>
            <person name="Miller J."/>
            <person name="Monier A."/>
            <person name="Salamov A."/>
            <person name="Young J."/>
            <person name="Aguilar M."/>
            <person name="Claverie J.M."/>
            <person name="Frickenhaus S."/>
            <person name="Gonzalez K."/>
            <person name="Herman E.K."/>
            <person name="Lin Y.C."/>
            <person name="Napier J."/>
            <person name="Ogata H."/>
            <person name="Sarno A.F."/>
            <person name="Shmutz J."/>
            <person name="Schroeder D."/>
            <person name="de Vargas C."/>
            <person name="Verret F."/>
            <person name="von Dassow P."/>
            <person name="Valentin K."/>
            <person name="Van de Peer Y."/>
            <person name="Wheeler G."/>
            <person name="Dacks J.B."/>
            <person name="Delwiche C.F."/>
            <person name="Dyhrman S.T."/>
            <person name="Glockner G."/>
            <person name="John U."/>
            <person name="Richards T."/>
            <person name="Worden A.Z."/>
            <person name="Zhang X."/>
            <person name="Grigoriev I.V."/>
            <person name="Allen A.E."/>
            <person name="Bidle K."/>
            <person name="Borodovsky M."/>
            <person name="Bowler C."/>
            <person name="Brownlee C."/>
            <person name="Cock J.M."/>
            <person name="Elias M."/>
            <person name="Gladyshev V.N."/>
            <person name="Groth M."/>
            <person name="Guda C."/>
            <person name="Hadaegh A."/>
            <person name="Iglesias-Rodriguez M.D."/>
            <person name="Jenkins J."/>
            <person name="Jones B.M."/>
            <person name="Lawson T."/>
            <person name="Leese F."/>
            <person name="Lindquist E."/>
            <person name="Lobanov A."/>
            <person name="Lomsadze A."/>
            <person name="Malik S.B."/>
            <person name="Marsh M.E."/>
            <person name="Mackinder L."/>
            <person name="Mock T."/>
            <person name="Mueller-Roeber B."/>
            <person name="Pagarete A."/>
            <person name="Parker M."/>
            <person name="Probert I."/>
            <person name="Quesneville H."/>
            <person name="Raines C."/>
            <person name="Rensing S.A."/>
            <person name="Riano-Pachon D.M."/>
            <person name="Richier S."/>
            <person name="Rokitta S."/>
            <person name="Shiraiwa Y."/>
            <person name="Soanes D.M."/>
            <person name="van der Giezen M."/>
            <person name="Wahlund T.M."/>
            <person name="Williams B."/>
            <person name="Wilson W."/>
            <person name="Wolfe G."/>
            <person name="Wurch L.L."/>
        </authorList>
    </citation>
    <scope>NUCLEOTIDE SEQUENCE</scope>
</reference>
<evidence type="ECO:0000256" key="2">
    <source>
        <dbReference type="ARBA" id="ARBA00022574"/>
    </source>
</evidence>
<feature type="repeat" description="WD" evidence="4">
    <location>
        <begin position="291"/>
        <end position="325"/>
    </location>
</feature>
<keyword evidence="2 4" id="KW-0853">WD repeat</keyword>
<dbReference type="OMA" id="CFVPRGV"/>
<dbReference type="Pfam" id="PF00400">
    <property type="entry name" value="WD40"/>
    <property type="match status" value="3"/>
</dbReference>
<accession>A0A0D3IQE5</accession>
<feature type="compositionally biased region" description="Basic and acidic residues" evidence="5">
    <location>
        <begin position="229"/>
        <end position="245"/>
    </location>
</feature>
<dbReference type="KEGG" id="ehx:EMIHUDRAFT_103787"/>
<dbReference type="PROSITE" id="PS00678">
    <property type="entry name" value="WD_REPEATS_1"/>
    <property type="match status" value="2"/>
</dbReference>
<dbReference type="PROSITE" id="PS50294">
    <property type="entry name" value="WD_REPEATS_REGION"/>
    <property type="match status" value="2"/>
</dbReference>
<dbReference type="Proteomes" id="UP000013827">
    <property type="component" value="Unassembled WGS sequence"/>
</dbReference>
<proteinExistence type="predicted"/>
<sequence length="621" mass="65975">MLSSIVWARRGVPAAVPRTQDPIDSEDEAEAGPDATVAEASEAPSGAKRRARGDAADSDSDDSEGGLALPSMTGNLAYYSSPKEDPHMTLREEDDVDSDEDDFALQPTDLVLVGARSEEQFSTVEVFVYEEPHDNLYTHHDIPLPVFPLSLAWMDYRPHASLGAADAADARRSNMLAVWDLDVIDALEPVAVLGAEGAQAALDAQDGAAAEAVAAQSREGKKKKKKKKGAEPQKRRKGGAAEERAAPALRPARPRPLPLPELLPRELLPRAGCAATAARQARPLKAPLRRTQGHTDAVMALAWSQLRRNVLASGSADTTVRLWDLCGDHQQSVLALRHHRDKVQALAWHPAEQALLLSAAYDARACVADVRSPGAARSWQLGVGSDPEAVAWDPHRPHLFVVSSEDGTVRCFDARSDGEAVWDMRAHRKAASAVDFNPAAAGVLATGSADKTVKLWDVSGAEPQLIATKDLELGKIFDVSFSPDTPSLLAAGGSKGKLGVWNTLEQEAMQQRLPDAQAALDADGKVLSGAVAGMGELNVNSSDEESDAEEAGLAEEAEESDEEEGREGEERRDEEGAGRRAKSTSSRSVGARSQKMRGAGGPRAGAHGARATKARPPKGGS</sequence>
<name>A0A0D3IQE5_EMIH1</name>
<evidence type="ECO:0000313" key="6">
    <source>
        <dbReference type="EnsemblProtists" id="EOD13480"/>
    </source>
</evidence>
<dbReference type="SMART" id="SM00320">
    <property type="entry name" value="WD40"/>
    <property type="match status" value="5"/>
</dbReference>
<dbReference type="PaxDb" id="2903-EOD13480"/>
<dbReference type="InterPro" id="IPR019775">
    <property type="entry name" value="WD40_repeat_CS"/>
</dbReference>
<dbReference type="InterPro" id="IPR020472">
    <property type="entry name" value="WD40_PAC1"/>
</dbReference>
<dbReference type="PANTHER" id="PTHR14091">
    <property type="entry name" value="PERIODIC TRYPTOPHAN PROTEIN 1"/>
    <property type="match status" value="1"/>
</dbReference>
<dbReference type="PROSITE" id="PS50082">
    <property type="entry name" value="WD_REPEATS_2"/>
    <property type="match status" value="2"/>
</dbReference>
<feature type="compositionally biased region" description="Basic and acidic residues" evidence="5">
    <location>
        <begin position="568"/>
        <end position="578"/>
    </location>
</feature>
<evidence type="ECO:0000256" key="1">
    <source>
        <dbReference type="ARBA" id="ARBA00022553"/>
    </source>
</evidence>
<feature type="region of interest" description="Disordered" evidence="5">
    <location>
        <begin position="9"/>
        <end position="101"/>
    </location>
</feature>
<dbReference type="EnsemblProtists" id="EOD13480">
    <property type="protein sequence ID" value="EOD13480"/>
    <property type="gene ID" value="EMIHUDRAFT_103787"/>
</dbReference>
<dbReference type="InterPro" id="IPR044285">
    <property type="entry name" value="PWP1"/>
</dbReference>
<evidence type="ECO:0000313" key="7">
    <source>
        <dbReference type="Proteomes" id="UP000013827"/>
    </source>
</evidence>
<dbReference type="eggNOG" id="KOG0270">
    <property type="taxonomic scope" value="Eukaryota"/>
</dbReference>